<dbReference type="PRINTS" id="PR01345">
    <property type="entry name" value="CERVTRCPTASE"/>
</dbReference>
<proteinExistence type="predicted"/>
<dbReference type="PROSITE" id="PS50878">
    <property type="entry name" value="RT_POL"/>
    <property type="match status" value="1"/>
</dbReference>
<reference evidence="2 3" key="1">
    <citation type="submission" date="2023-01" db="EMBL/GenBank/DDBJ databases">
        <authorList>
            <person name="Whitehead M."/>
        </authorList>
    </citation>
    <scope>NUCLEOTIDE SEQUENCE [LARGE SCALE GENOMIC DNA]</scope>
</reference>
<dbReference type="PANTHER" id="PTHR47027">
    <property type="entry name" value="REVERSE TRANSCRIPTASE DOMAIN-CONTAINING PROTEIN"/>
    <property type="match status" value="1"/>
</dbReference>
<evidence type="ECO:0000259" key="1">
    <source>
        <dbReference type="PROSITE" id="PS50878"/>
    </source>
</evidence>
<dbReference type="InterPro" id="IPR043502">
    <property type="entry name" value="DNA/RNA_pol_sf"/>
</dbReference>
<dbReference type="EMBL" id="CARXXK010000001">
    <property type="protein sequence ID" value="CAI6346343.1"/>
    <property type="molecule type" value="Genomic_DNA"/>
</dbReference>
<keyword evidence="3" id="KW-1185">Reference proteome</keyword>
<evidence type="ECO:0000313" key="3">
    <source>
        <dbReference type="Proteomes" id="UP001160148"/>
    </source>
</evidence>
<dbReference type="Pfam" id="PF00078">
    <property type="entry name" value="RVT_1"/>
    <property type="match status" value="1"/>
</dbReference>
<dbReference type="PANTHER" id="PTHR47027:SF29">
    <property type="entry name" value="C2H2-TYPE DOMAIN-CONTAINING PROTEIN"/>
    <property type="match status" value="1"/>
</dbReference>
<dbReference type="Proteomes" id="UP001160148">
    <property type="component" value="Unassembled WGS sequence"/>
</dbReference>
<gene>
    <name evidence="2" type="ORF">MEUPH1_LOCUS3260</name>
</gene>
<protein>
    <recommendedName>
        <fullName evidence="1">Reverse transcriptase domain-containing protein</fullName>
    </recommendedName>
</protein>
<evidence type="ECO:0000313" key="2">
    <source>
        <dbReference type="EMBL" id="CAI6346343.1"/>
    </source>
</evidence>
<dbReference type="SUPFAM" id="SSF56672">
    <property type="entry name" value="DNA/RNA polymerases"/>
    <property type="match status" value="1"/>
</dbReference>
<dbReference type="InterPro" id="IPR000477">
    <property type="entry name" value="RT_dom"/>
</dbReference>
<sequence>MVVRKTQKKYGGVNLEENRRQCGVLAYADDIIILGSDSQEVKAGTKELIINSKDIGLQINEGKTKYMVISRRENHEENLEVENYKFERVQNFKYLGVTINSKNNNHDEIKIRLTAANKCYYGVTSILKSKQVSLKSKITIYKVIIRPVLLYACETWPTTKGDEDKLAILERRILRIIFGPKINNMTQQYEKRNNIEIQQLYKEPDIVAVLKNRRMAWAGHVWRSNVLMKEVLKWKPQGERPLGRPKQRWIDKVEKNLAEIGIRDGETIAQDRDRWKQVCVAVMGLNGL</sequence>
<feature type="domain" description="Reverse transcriptase" evidence="1">
    <location>
        <begin position="1"/>
        <end position="99"/>
    </location>
</feature>
<organism evidence="2 3">
    <name type="scientific">Macrosiphum euphorbiae</name>
    <name type="common">potato aphid</name>
    <dbReference type="NCBI Taxonomy" id="13131"/>
    <lineage>
        <taxon>Eukaryota</taxon>
        <taxon>Metazoa</taxon>
        <taxon>Ecdysozoa</taxon>
        <taxon>Arthropoda</taxon>
        <taxon>Hexapoda</taxon>
        <taxon>Insecta</taxon>
        <taxon>Pterygota</taxon>
        <taxon>Neoptera</taxon>
        <taxon>Paraneoptera</taxon>
        <taxon>Hemiptera</taxon>
        <taxon>Sternorrhyncha</taxon>
        <taxon>Aphidomorpha</taxon>
        <taxon>Aphidoidea</taxon>
        <taxon>Aphididae</taxon>
        <taxon>Macrosiphini</taxon>
        <taxon>Macrosiphum</taxon>
    </lineage>
</organism>
<dbReference type="AlphaFoldDB" id="A0AAV0VPP7"/>
<accession>A0AAV0VPP7</accession>
<name>A0AAV0VPP7_9HEMI</name>
<comment type="caution">
    <text evidence="2">The sequence shown here is derived from an EMBL/GenBank/DDBJ whole genome shotgun (WGS) entry which is preliminary data.</text>
</comment>
<dbReference type="GO" id="GO:0071897">
    <property type="term" value="P:DNA biosynthetic process"/>
    <property type="evidence" value="ECO:0007669"/>
    <property type="project" value="UniProtKB-ARBA"/>
</dbReference>